<proteinExistence type="predicted"/>
<dbReference type="EMBL" id="JAEKNR010000251">
    <property type="protein sequence ID" value="MBJ7601560.1"/>
    <property type="molecule type" value="Genomic_DNA"/>
</dbReference>
<feature type="domain" description="CBS" evidence="3">
    <location>
        <begin position="82"/>
        <end position="139"/>
    </location>
</feature>
<dbReference type="PROSITE" id="PS51371">
    <property type="entry name" value="CBS"/>
    <property type="match status" value="2"/>
</dbReference>
<name>A0A934KG83_9BACT</name>
<sequence>MRTTRRTPTPPARVRDVMTTGVVATHPNESLADIAIRMRDHGVGAIAIMEGEKLIGIVTERDLSRATADGLSPRVTPADAYMTSEPFTIDAGEEVTKAASTMATRGIRHLPVTDEGRVTGVVSARDLLLSNGPCRELAELAYEPW</sequence>
<feature type="domain" description="CBS" evidence="3">
    <location>
        <begin position="18"/>
        <end position="74"/>
    </location>
</feature>
<dbReference type="RefSeq" id="WP_338205835.1">
    <property type="nucleotide sequence ID" value="NZ_JAEKNR010000251.1"/>
</dbReference>
<protein>
    <submittedName>
        <fullName evidence="4">CBS domain-containing protein</fullName>
    </submittedName>
</protein>
<evidence type="ECO:0000313" key="4">
    <source>
        <dbReference type="EMBL" id="MBJ7601560.1"/>
    </source>
</evidence>
<evidence type="ECO:0000259" key="3">
    <source>
        <dbReference type="PROSITE" id="PS51371"/>
    </source>
</evidence>
<dbReference type="InterPro" id="IPR051257">
    <property type="entry name" value="Diverse_CBS-Domain"/>
</dbReference>
<keyword evidence="1 2" id="KW-0129">CBS domain</keyword>
<comment type="caution">
    <text evidence="4">The sequence shown here is derived from an EMBL/GenBank/DDBJ whole genome shotgun (WGS) entry which is preliminary data.</text>
</comment>
<reference evidence="4" key="1">
    <citation type="submission" date="2020-10" db="EMBL/GenBank/DDBJ databases">
        <title>Ca. Dormibacterota MAGs.</title>
        <authorList>
            <person name="Montgomery K."/>
        </authorList>
    </citation>
    <scope>NUCLEOTIDE SEQUENCE [LARGE SCALE GENOMIC DNA]</scope>
    <source>
        <strain evidence="4">SC8812_S17_10</strain>
    </source>
</reference>
<dbReference type="Gene3D" id="3.10.580.10">
    <property type="entry name" value="CBS-domain"/>
    <property type="match status" value="1"/>
</dbReference>
<keyword evidence="5" id="KW-1185">Reference proteome</keyword>
<organism evidence="4 5">
    <name type="scientific">Candidatus Nephthysia bennettiae</name>
    <dbReference type="NCBI Taxonomy" id="3127016"/>
    <lineage>
        <taxon>Bacteria</taxon>
        <taxon>Bacillati</taxon>
        <taxon>Candidatus Dormiibacterota</taxon>
        <taxon>Candidatus Dormibacteria</taxon>
        <taxon>Candidatus Dormibacterales</taxon>
        <taxon>Candidatus Dormibacteraceae</taxon>
        <taxon>Candidatus Nephthysia</taxon>
    </lineage>
</organism>
<dbReference type="SUPFAM" id="SSF54631">
    <property type="entry name" value="CBS-domain pair"/>
    <property type="match status" value="1"/>
</dbReference>
<dbReference type="Pfam" id="PF00571">
    <property type="entry name" value="CBS"/>
    <property type="match status" value="2"/>
</dbReference>
<gene>
    <name evidence="4" type="ORF">JF922_26225</name>
</gene>
<dbReference type="SMART" id="SM00116">
    <property type="entry name" value="CBS"/>
    <property type="match status" value="2"/>
</dbReference>
<evidence type="ECO:0000256" key="1">
    <source>
        <dbReference type="ARBA" id="ARBA00023122"/>
    </source>
</evidence>
<dbReference type="AlphaFoldDB" id="A0A934KG83"/>
<dbReference type="PANTHER" id="PTHR43080">
    <property type="entry name" value="CBS DOMAIN-CONTAINING PROTEIN CBSX3, MITOCHONDRIAL"/>
    <property type="match status" value="1"/>
</dbReference>
<accession>A0A934KG83</accession>
<evidence type="ECO:0000313" key="5">
    <source>
        <dbReference type="Proteomes" id="UP000612893"/>
    </source>
</evidence>
<evidence type="ECO:0000256" key="2">
    <source>
        <dbReference type="PROSITE-ProRule" id="PRU00703"/>
    </source>
</evidence>
<dbReference type="InterPro" id="IPR000644">
    <property type="entry name" value="CBS_dom"/>
</dbReference>
<dbReference type="Proteomes" id="UP000612893">
    <property type="component" value="Unassembled WGS sequence"/>
</dbReference>
<dbReference type="PANTHER" id="PTHR43080:SF2">
    <property type="entry name" value="CBS DOMAIN-CONTAINING PROTEIN"/>
    <property type="match status" value="1"/>
</dbReference>
<dbReference type="InterPro" id="IPR046342">
    <property type="entry name" value="CBS_dom_sf"/>
</dbReference>